<sequence>MKVVLETERLLLREFIISDAISFYELNSDKEVMKYTGDIPFKNVEEAQCFLENYKDYTKNGFGRWAVICKDTNTFIGWCGLKRNEENLVDIGFRFFKNFWNKGYATEAAKACLYYGFNSLGLKEIIGRASIENVASIRVLEKLEMKQWKKGIFEGVDKAVYYIIDKSSSINNYS</sequence>
<dbReference type="PANTHER" id="PTHR43792:SF1">
    <property type="entry name" value="N-ACETYLTRANSFERASE DOMAIN-CONTAINING PROTEIN"/>
    <property type="match status" value="1"/>
</dbReference>
<feature type="domain" description="N-acetyltransferase" evidence="1">
    <location>
        <begin position="10"/>
        <end position="167"/>
    </location>
</feature>
<dbReference type="GO" id="GO:0008999">
    <property type="term" value="F:protein-N-terminal-alanine acetyltransferase activity"/>
    <property type="evidence" value="ECO:0007669"/>
    <property type="project" value="UniProtKB-EC"/>
</dbReference>
<dbReference type="InterPro" id="IPR000182">
    <property type="entry name" value="GNAT_dom"/>
</dbReference>
<dbReference type="EMBL" id="CAXJRC010000045">
    <property type="protein sequence ID" value="CAL2108559.1"/>
    <property type="molecule type" value="Genomic_DNA"/>
</dbReference>
<dbReference type="PANTHER" id="PTHR43792">
    <property type="entry name" value="GNAT FAMILY, PUTATIVE (AFU_ORTHOLOGUE AFUA_3G00765)-RELATED-RELATED"/>
    <property type="match status" value="1"/>
</dbReference>
<dbReference type="InterPro" id="IPR016181">
    <property type="entry name" value="Acyl_CoA_acyltransferase"/>
</dbReference>
<name>A0ABP1FFW1_9FLAO</name>
<comment type="caution">
    <text evidence="2">The sequence shown here is derived from an EMBL/GenBank/DDBJ whole genome shotgun (WGS) entry which is preliminary data.</text>
</comment>
<reference evidence="2 3" key="1">
    <citation type="submission" date="2024-05" db="EMBL/GenBank/DDBJ databases">
        <authorList>
            <person name="Duchaud E."/>
        </authorList>
    </citation>
    <scope>NUCLEOTIDE SEQUENCE [LARGE SCALE GENOMIC DNA]</scope>
    <source>
        <strain evidence="2">Ena-SAMPLE-TAB-13-05-2024-13:56:06:370-140305</strain>
    </source>
</reference>
<dbReference type="Proteomes" id="UP001497602">
    <property type="component" value="Unassembled WGS sequence"/>
</dbReference>
<gene>
    <name evidence="2" type="ORF">T190115A13A_80134</name>
</gene>
<proteinExistence type="predicted"/>
<protein>
    <submittedName>
        <fullName evidence="2">(Ribosomal protein S5)-alanine N-acetyltransferase</fullName>
        <ecNumber evidence="2">2.3.1.267</ecNumber>
    </submittedName>
</protein>
<dbReference type="PROSITE" id="PS51186">
    <property type="entry name" value="GNAT"/>
    <property type="match status" value="1"/>
</dbReference>
<evidence type="ECO:0000259" key="1">
    <source>
        <dbReference type="PROSITE" id="PS51186"/>
    </source>
</evidence>
<evidence type="ECO:0000313" key="2">
    <source>
        <dbReference type="EMBL" id="CAL2108559.1"/>
    </source>
</evidence>
<accession>A0ABP1FFW1</accession>
<dbReference type="RefSeq" id="WP_348740152.1">
    <property type="nucleotide sequence ID" value="NZ_CAXJRC010000045.1"/>
</dbReference>
<dbReference type="InterPro" id="IPR051531">
    <property type="entry name" value="N-acetyltransferase"/>
</dbReference>
<dbReference type="Gene3D" id="3.40.630.30">
    <property type="match status" value="1"/>
</dbReference>
<keyword evidence="2" id="KW-0012">Acyltransferase</keyword>
<keyword evidence="2" id="KW-0808">Transferase</keyword>
<evidence type="ECO:0000313" key="3">
    <source>
        <dbReference type="Proteomes" id="UP001497602"/>
    </source>
</evidence>
<dbReference type="SUPFAM" id="SSF55729">
    <property type="entry name" value="Acyl-CoA N-acyltransferases (Nat)"/>
    <property type="match status" value="1"/>
</dbReference>
<dbReference type="Pfam" id="PF13302">
    <property type="entry name" value="Acetyltransf_3"/>
    <property type="match status" value="1"/>
</dbReference>
<keyword evidence="3" id="KW-1185">Reference proteome</keyword>
<dbReference type="EC" id="2.3.1.267" evidence="2"/>
<organism evidence="2 3">
    <name type="scientific">Tenacibaculum vairaonense</name>
    <dbReference type="NCBI Taxonomy" id="3137860"/>
    <lineage>
        <taxon>Bacteria</taxon>
        <taxon>Pseudomonadati</taxon>
        <taxon>Bacteroidota</taxon>
        <taxon>Flavobacteriia</taxon>
        <taxon>Flavobacteriales</taxon>
        <taxon>Flavobacteriaceae</taxon>
        <taxon>Tenacibaculum</taxon>
    </lineage>
</organism>